<comment type="caution">
    <text evidence="2">The sequence shown here is derived from an EMBL/GenBank/DDBJ whole genome shotgun (WGS) entry which is preliminary data.</text>
</comment>
<dbReference type="EMBL" id="JBGGTQ010000003">
    <property type="protein sequence ID" value="MEZ0491817.1"/>
    <property type="molecule type" value="Genomic_DNA"/>
</dbReference>
<dbReference type="Pfam" id="PF08410">
    <property type="entry name" value="DUF1737"/>
    <property type="match status" value="1"/>
</dbReference>
<gene>
    <name evidence="2" type="ORF">AB2L28_06145</name>
</gene>
<reference evidence="2 3" key="1">
    <citation type="submission" date="2024-07" db="EMBL/GenBank/DDBJ databases">
        <authorList>
            <person name="Thanompreechachai J."/>
            <person name="Duangmal K."/>
        </authorList>
    </citation>
    <scope>NUCLEOTIDE SEQUENCE [LARGE SCALE GENOMIC DNA]</scope>
    <source>
        <strain evidence="2 3">TBRC 1896</strain>
    </source>
</reference>
<name>A0ABV4I3N3_9ACTN</name>
<dbReference type="RefSeq" id="WP_370717877.1">
    <property type="nucleotide sequence ID" value="NZ_JBGGTQ010000003.1"/>
</dbReference>
<proteinExistence type="predicted"/>
<accession>A0ABV4I3N3</accession>
<evidence type="ECO:0000313" key="3">
    <source>
        <dbReference type="Proteomes" id="UP001566476"/>
    </source>
</evidence>
<dbReference type="InterPro" id="IPR013619">
    <property type="entry name" value="DUF1737"/>
</dbReference>
<protein>
    <submittedName>
        <fullName evidence="2">DUF1737 domain-containing protein</fullName>
    </submittedName>
</protein>
<dbReference type="Proteomes" id="UP001566476">
    <property type="component" value="Unassembled WGS sequence"/>
</dbReference>
<evidence type="ECO:0000259" key="1">
    <source>
        <dbReference type="Pfam" id="PF08410"/>
    </source>
</evidence>
<sequence length="60" mass="6422">MSEEKLSYRLLTGPDDRSFCEKVSAALADGYVLFGGPSLTTTDGRTVAAQAVVLPHVHRS</sequence>
<organism evidence="2 3">
    <name type="scientific">Kineococcus mangrovi</name>
    <dbReference type="NCBI Taxonomy" id="1660183"/>
    <lineage>
        <taxon>Bacteria</taxon>
        <taxon>Bacillati</taxon>
        <taxon>Actinomycetota</taxon>
        <taxon>Actinomycetes</taxon>
        <taxon>Kineosporiales</taxon>
        <taxon>Kineosporiaceae</taxon>
        <taxon>Kineococcus</taxon>
    </lineage>
</organism>
<keyword evidence="3" id="KW-1185">Reference proteome</keyword>
<feature type="domain" description="DUF1737" evidence="1">
    <location>
        <begin position="7"/>
        <end position="53"/>
    </location>
</feature>
<evidence type="ECO:0000313" key="2">
    <source>
        <dbReference type="EMBL" id="MEZ0491817.1"/>
    </source>
</evidence>